<protein>
    <submittedName>
        <fullName evidence="2">Secreted protein</fullName>
    </submittedName>
</protein>
<evidence type="ECO:0000313" key="1">
    <source>
        <dbReference type="Proteomes" id="UP000887565"/>
    </source>
</evidence>
<proteinExistence type="predicted"/>
<dbReference type="WBParaSite" id="nRc.2.0.1.t43319-RA">
    <property type="protein sequence ID" value="nRc.2.0.1.t43319-RA"/>
    <property type="gene ID" value="nRc.2.0.1.g43319"/>
</dbReference>
<reference evidence="2" key="1">
    <citation type="submission" date="2022-11" db="UniProtKB">
        <authorList>
            <consortium name="WormBaseParasite"/>
        </authorList>
    </citation>
    <scope>IDENTIFICATION</scope>
</reference>
<organism evidence="1 2">
    <name type="scientific">Romanomermis culicivorax</name>
    <name type="common">Nematode worm</name>
    <dbReference type="NCBI Taxonomy" id="13658"/>
    <lineage>
        <taxon>Eukaryota</taxon>
        <taxon>Metazoa</taxon>
        <taxon>Ecdysozoa</taxon>
        <taxon>Nematoda</taxon>
        <taxon>Enoplea</taxon>
        <taxon>Dorylaimia</taxon>
        <taxon>Mermithida</taxon>
        <taxon>Mermithoidea</taxon>
        <taxon>Mermithidae</taxon>
        <taxon>Romanomermis</taxon>
    </lineage>
</organism>
<name>A0A915KXW5_ROMCU</name>
<dbReference type="Proteomes" id="UP000887565">
    <property type="component" value="Unplaced"/>
</dbReference>
<accession>A0A915KXW5</accession>
<evidence type="ECO:0000313" key="2">
    <source>
        <dbReference type="WBParaSite" id="nRc.2.0.1.t43319-RA"/>
    </source>
</evidence>
<keyword evidence="1" id="KW-1185">Reference proteome</keyword>
<sequence>MGVDLSIGTGAMFEISSSVSFKKTVICIAVAVISDGAACIGRADALVEGGSFAMFKSKMGMSESSSSAGSTSTPVGRSSSSLAVSVCTEDIVGAGNKN</sequence>
<dbReference type="AlphaFoldDB" id="A0A915KXW5"/>